<evidence type="ECO:0008006" key="4">
    <source>
        <dbReference type="Google" id="ProtNLM"/>
    </source>
</evidence>
<accession>A0A024GD57</accession>
<evidence type="ECO:0000313" key="3">
    <source>
        <dbReference type="Proteomes" id="UP000053237"/>
    </source>
</evidence>
<dbReference type="Pfam" id="PF13812">
    <property type="entry name" value="PPR_3"/>
    <property type="match status" value="1"/>
</dbReference>
<organism evidence="2 3">
    <name type="scientific">Albugo candida</name>
    <dbReference type="NCBI Taxonomy" id="65357"/>
    <lineage>
        <taxon>Eukaryota</taxon>
        <taxon>Sar</taxon>
        <taxon>Stramenopiles</taxon>
        <taxon>Oomycota</taxon>
        <taxon>Peronosporomycetes</taxon>
        <taxon>Albuginales</taxon>
        <taxon>Albuginaceae</taxon>
        <taxon>Albugo</taxon>
    </lineage>
</organism>
<feature type="region of interest" description="Disordered" evidence="1">
    <location>
        <begin position="603"/>
        <end position="622"/>
    </location>
</feature>
<name>A0A024GD57_9STRA</name>
<dbReference type="PANTHER" id="PTHR47939">
    <property type="entry name" value="MEMBRANE-ASSOCIATED SALT-INDUCIBLE PROTEIN-LIKE"/>
    <property type="match status" value="1"/>
</dbReference>
<dbReference type="Proteomes" id="UP000053237">
    <property type="component" value="Unassembled WGS sequence"/>
</dbReference>
<dbReference type="InterPro" id="IPR050667">
    <property type="entry name" value="PPR-containing_protein"/>
</dbReference>
<proteinExistence type="predicted"/>
<evidence type="ECO:0000313" key="2">
    <source>
        <dbReference type="EMBL" id="CCI44791.1"/>
    </source>
</evidence>
<gene>
    <name evidence="2" type="ORF">BN9_056150</name>
</gene>
<dbReference type="AlphaFoldDB" id="A0A024GD57"/>
<dbReference type="InParanoid" id="A0A024GD57"/>
<sequence length="921" mass="106139">MWTHVRSIALRRVTKRSIALTPSRRLICHLSNTLGTQSPAFISYPLIKARSFTSVHPESEETSDNQDFTNLKLEWKSIRNQLVEEPNNPENAAKLDEIIARANRNYDTPFLKKVFKYLQKFAPREITFETYGLMFRIYNRIGDGNALVKAYESGLQYYTTSENPSIPELIYRFGVAGYLYQGEFDKADEILNKMDENRVQISHELHSIIMMTHAKAGNKDRVIATLNAIDPEKGWWYQNVFDRVITSLGIIGEPQLAFDFYTKSRKSLHSGTLRSLLQVCINNNCTEQAAKILENRKHFDIKLNTNAYNSILLALEFLNRQNELMSVLEEMKEAVSLDFLTYKIIQRNESVLDEETIALAQNSQKSSYSIPEPDNRILKLIREEKYAEAAEVAEPFLERATMEHFKDPIHFSENAIYIDPQKAKTVLKALVHAKEDEKLARFLTYCNHYNASYRFALRSIAKLYREQNPDESTHTQYLIYRRLQDTETVIYDTKVASDAFTAFNDIDALSQLYEQILAVRKDWKDHSISDASETENVKRERPLSWSSFRVALRALSIMLISNNRLDDFSSAVDRAVDVGFDLKNTFYIDLNYELKALGQRSHLRRNTDTSRDSKKEESPMLTTPRASELIFADMKKRGIPANSKVLISALETLTFGDEYQQKLLLDLYQQTQSERSVYPLYACCRLLSATSAHGTVEMSKQLFQVIKSEYVPSPETYMSKLKDKKGEVTQRQIKLLAQCYYWHILKLAAAKELDEAFTALQELTELKLEIKYMPVVRVWNLALQAQDAEKADTIAQWFEQNDFKINVYDTCQLARSIHANKDLERGLKLLDLFEKSNIEIVESTDENASQLEGDTAMTNVLIRPKNIDGGPQRWNWRQTKEALSVYENVLELAQERGDNDLAAHLQSRIGMLFPSVLCPET</sequence>
<dbReference type="OrthoDB" id="185373at2759"/>
<comment type="caution">
    <text evidence="2">The sequence shown here is derived from an EMBL/GenBank/DDBJ whole genome shotgun (WGS) entry which is preliminary data.</text>
</comment>
<dbReference type="PANTHER" id="PTHR47939:SF1">
    <property type="entry name" value="OS04G0684500 PROTEIN"/>
    <property type="match status" value="1"/>
</dbReference>
<dbReference type="EMBL" id="CAIX01000079">
    <property type="protein sequence ID" value="CCI44791.1"/>
    <property type="molecule type" value="Genomic_DNA"/>
</dbReference>
<evidence type="ECO:0000256" key="1">
    <source>
        <dbReference type="SAM" id="MobiDB-lite"/>
    </source>
</evidence>
<dbReference type="InterPro" id="IPR011990">
    <property type="entry name" value="TPR-like_helical_dom_sf"/>
</dbReference>
<protein>
    <recommendedName>
        <fullName evidence="4">Pentacotripeptide-repeat region of PRORP domain-containing protein</fullName>
    </recommendedName>
</protein>
<dbReference type="Gene3D" id="1.25.40.10">
    <property type="entry name" value="Tetratricopeptide repeat domain"/>
    <property type="match status" value="1"/>
</dbReference>
<reference evidence="2 3" key="1">
    <citation type="submission" date="2012-05" db="EMBL/GenBank/DDBJ databases">
        <title>Recombination and specialization in a pathogen metapopulation.</title>
        <authorList>
            <person name="Gardiner A."/>
            <person name="Kemen E."/>
            <person name="Schultz-Larsen T."/>
            <person name="MacLean D."/>
            <person name="Van Oosterhout C."/>
            <person name="Jones J.D.G."/>
        </authorList>
    </citation>
    <scope>NUCLEOTIDE SEQUENCE [LARGE SCALE GENOMIC DNA]</scope>
    <source>
        <strain evidence="2 3">Ac Nc2</strain>
    </source>
</reference>
<keyword evidence="3" id="KW-1185">Reference proteome</keyword>
<feature type="compositionally biased region" description="Basic and acidic residues" evidence="1">
    <location>
        <begin position="605"/>
        <end position="618"/>
    </location>
</feature>
<dbReference type="STRING" id="65357.A0A024GD57"/>
<dbReference type="InterPro" id="IPR002885">
    <property type="entry name" value="PPR_rpt"/>
</dbReference>